<dbReference type="InterPro" id="IPR031127">
    <property type="entry name" value="E3_UB_ligase_RBR"/>
</dbReference>
<evidence type="ECO:0000256" key="1">
    <source>
        <dbReference type="ARBA" id="ARBA00001798"/>
    </source>
</evidence>
<feature type="domain" description="RING-type" evidence="10">
    <location>
        <begin position="172"/>
        <end position="366"/>
    </location>
</feature>
<dbReference type="PROSITE" id="PS00518">
    <property type="entry name" value="ZF_RING_1"/>
    <property type="match status" value="1"/>
</dbReference>
<evidence type="ECO:0000256" key="8">
    <source>
        <dbReference type="ARBA" id="ARBA00022833"/>
    </source>
</evidence>
<name>F8MNN9_NEUT8</name>
<evidence type="ECO:0000256" key="6">
    <source>
        <dbReference type="ARBA" id="ARBA00022771"/>
    </source>
</evidence>
<evidence type="ECO:0000256" key="9">
    <source>
        <dbReference type="SAM" id="MobiDB-lite"/>
    </source>
</evidence>
<keyword evidence="12" id="KW-1185">Reference proteome</keyword>
<dbReference type="OrthoDB" id="10009520at2759"/>
<dbReference type="PANTHER" id="PTHR11685">
    <property type="entry name" value="RBR FAMILY RING FINGER AND IBR DOMAIN-CONTAINING"/>
    <property type="match status" value="1"/>
</dbReference>
<evidence type="ECO:0000313" key="11">
    <source>
        <dbReference type="EMBL" id="EGO56161.1"/>
    </source>
</evidence>
<dbReference type="GO" id="GO:0008270">
    <property type="term" value="F:zinc ion binding"/>
    <property type="evidence" value="ECO:0007669"/>
    <property type="project" value="UniProtKB-KW"/>
</dbReference>
<keyword evidence="5" id="KW-0677">Repeat</keyword>
<keyword evidence="4" id="KW-0479">Metal-binding</keyword>
<keyword evidence="6" id="KW-0863">Zinc-finger</keyword>
<organism evidence="11 12">
    <name type="scientific">Neurospora tetrasperma (strain FGSC 2508 / ATCC MYA-4615 / P0657)</name>
    <dbReference type="NCBI Taxonomy" id="510951"/>
    <lineage>
        <taxon>Eukaryota</taxon>
        <taxon>Fungi</taxon>
        <taxon>Dikarya</taxon>
        <taxon>Ascomycota</taxon>
        <taxon>Pezizomycotina</taxon>
        <taxon>Sordariomycetes</taxon>
        <taxon>Sordariomycetidae</taxon>
        <taxon>Sordariales</taxon>
        <taxon>Sordariaceae</taxon>
        <taxon>Neurospora</taxon>
    </lineage>
</organism>
<dbReference type="CDD" id="cd22584">
    <property type="entry name" value="Rcat_RBR_unk"/>
    <property type="match status" value="1"/>
</dbReference>
<protein>
    <recommendedName>
        <fullName evidence="2">RBR-type E3 ubiquitin transferase</fullName>
        <ecNumber evidence="2">2.3.2.31</ecNumber>
    </recommendedName>
</protein>
<dbReference type="PROSITE" id="PS51873">
    <property type="entry name" value="TRIAD"/>
    <property type="match status" value="1"/>
</dbReference>
<dbReference type="RefSeq" id="XP_009851790.1">
    <property type="nucleotide sequence ID" value="XM_009853488.1"/>
</dbReference>
<feature type="region of interest" description="Disordered" evidence="9">
    <location>
        <begin position="102"/>
        <end position="127"/>
    </location>
</feature>
<dbReference type="Proteomes" id="UP000008065">
    <property type="component" value="Unassembled WGS sequence"/>
</dbReference>
<evidence type="ECO:0000256" key="7">
    <source>
        <dbReference type="ARBA" id="ARBA00022786"/>
    </source>
</evidence>
<dbReference type="Pfam" id="PF01485">
    <property type="entry name" value="IBR"/>
    <property type="match status" value="2"/>
</dbReference>
<dbReference type="InterPro" id="IPR002867">
    <property type="entry name" value="IBR_dom"/>
</dbReference>
<gene>
    <name evidence="11" type="ORF">NEUTE1DRAFT_83195</name>
</gene>
<keyword evidence="8" id="KW-0862">Zinc</keyword>
<dbReference type="GO" id="GO:0061630">
    <property type="term" value="F:ubiquitin protein ligase activity"/>
    <property type="evidence" value="ECO:0007669"/>
    <property type="project" value="UniProtKB-EC"/>
</dbReference>
<dbReference type="Gene3D" id="1.20.120.1750">
    <property type="match status" value="1"/>
</dbReference>
<evidence type="ECO:0000259" key="10">
    <source>
        <dbReference type="PROSITE" id="PS51873"/>
    </source>
</evidence>
<keyword evidence="7" id="KW-0833">Ubl conjugation pathway</keyword>
<evidence type="ECO:0000313" key="12">
    <source>
        <dbReference type="Proteomes" id="UP000008065"/>
    </source>
</evidence>
<dbReference type="GO" id="GO:0016567">
    <property type="term" value="P:protein ubiquitination"/>
    <property type="evidence" value="ECO:0007669"/>
    <property type="project" value="InterPro"/>
</dbReference>
<proteinExistence type="predicted"/>
<sequence>MDLETADVDTLKTMIELSLQDLNELQTTTTGKGKRRDGEQTDLEVAIATYIVELSGFNQLLLDRTMCASIADAVRQDAAAISEFVRTEEQARNDHHMASALNEEADNGAQPEVRPSKPTDGFTESQDDDFLDKLSAIYISDPEKEGAAESSAWAASRPRTTSPCPGPKVVAAMRECVICTDQYRFFEVATFPCQHHMCQTCLTKLFTDLLKDQTLFPPRCCHQPISLDKCRFLLEPELVGRFLAKKLEYETVNQTYCSRPTCSLFIPQQAITLDVGTCVKCRQRTCVVCKGQAHVGTDCPEDSATKEVLQLAGTEGWMRCYSCKRMVDLVQGCNHITCPCGAQFCYACGQAWKKCNCEVWSEEMLAAQANRHVNRDAGGRRLPEPVRQQRVAAAARHLIVNHQCHHRDWGMLEGQHQCELCRDFLPAYLYECRQCRLAVCRSCRFQRL</sequence>
<accession>F8MNN9</accession>
<keyword evidence="3" id="KW-0808">Transferase</keyword>
<reference evidence="12" key="1">
    <citation type="journal article" date="2011" name="Genetics">
        <title>Massive changes in genome architecture accompany the transition to self-fertility in the filamentous fungus Neurospora tetrasperma.</title>
        <authorList>
            <person name="Ellison C.E."/>
            <person name="Stajich J.E."/>
            <person name="Jacobson D.J."/>
            <person name="Natvig D.O."/>
            <person name="Lapidus A."/>
            <person name="Foster B."/>
            <person name="Aerts A."/>
            <person name="Riley R."/>
            <person name="Lindquist E.A."/>
            <person name="Grigoriev I.V."/>
            <person name="Taylor J.W."/>
        </authorList>
    </citation>
    <scope>NUCLEOTIDE SEQUENCE [LARGE SCALE GENOMIC DNA]</scope>
    <source>
        <strain evidence="12">FGSC 2508 / P0657</strain>
    </source>
</reference>
<dbReference type="InterPro" id="IPR017907">
    <property type="entry name" value="Znf_RING_CS"/>
</dbReference>
<dbReference type="HOGENOM" id="CLU_022048_7_6_1"/>
<dbReference type="EMBL" id="GL891305">
    <property type="protein sequence ID" value="EGO56161.1"/>
    <property type="molecule type" value="Genomic_DNA"/>
</dbReference>
<evidence type="ECO:0000256" key="5">
    <source>
        <dbReference type="ARBA" id="ARBA00022737"/>
    </source>
</evidence>
<evidence type="ECO:0000256" key="2">
    <source>
        <dbReference type="ARBA" id="ARBA00012251"/>
    </source>
</evidence>
<dbReference type="KEGG" id="nte:NEUTE1DRAFT83195"/>
<evidence type="ECO:0000256" key="4">
    <source>
        <dbReference type="ARBA" id="ARBA00022723"/>
    </source>
</evidence>
<dbReference type="InterPro" id="IPR044066">
    <property type="entry name" value="TRIAD_supradom"/>
</dbReference>
<dbReference type="CDD" id="cd20335">
    <property type="entry name" value="BRcat_RBR"/>
    <property type="match status" value="1"/>
</dbReference>
<comment type="catalytic activity">
    <reaction evidence="1">
        <text>[E2 ubiquitin-conjugating enzyme]-S-ubiquitinyl-L-cysteine + [acceptor protein]-L-lysine = [E2 ubiquitin-conjugating enzyme]-L-cysteine + [acceptor protein]-N(6)-ubiquitinyl-L-lysine.</text>
        <dbReference type="EC" id="2.3.2.31"/>
    </reaction>
</comment>
<dbReference type="SUPFAM" id="SSF57850">
    <property type="entry name" value="RING/U-box"/>
    <property type="match status" value="3"/>
</dbReference>
<evidence type="ECO:0000256" key="3">
    <source>
        <dbReference type="ARBA" id="ARBA00022679"/>
    </source>
</evidence>
<dbReference type="GeneID" id="20830602"/>
<dbReference type="AlphaFoldDB" id="F8MNN9"/>
<dbReference type="EC" id="2.3.2.31" evidence="2"/>
<dbReference type="VEuPathDB" id="FungiDB:NEUTE1DRAFT_83195"/>